<dbReference type="Proteomes" id="UP000054874">
    <property type="component" value="Unassembled WGS sequence"/>
</dbReference>
<dbReference type="RefSeq" id="WP_058352679.1">
    <property type="nucleotide sequence ID" value="NZ_CABMMD010000153.1"/>
</dbReference>
<dbReference type="EMBL" id="LNAM01000153">
    <property type="protein sequence ID" value="KSV59044.1"/>
    <property type="molecule type" value="Genomic_DNA"/>
</dbReference>
<name>A0A0V8QER7_9FIRM</name>
<accession>A0A0V8QER7</accession>
<comment type="caution">
    <text evidence="1">The sequence shown here is derived from an EMBL/GenBank/DDBJ whole genome shotgun (WGS) entry which is preliminary data.</text>
</comment>
<evidence type="ECO:0000313" key="1">
    <source>
        <dbReference type="EMBL" id="KSV59044.1"/>
    </source>
</evidence>
<organism evidence="1 2">
    <name type="scientific">Acetivibrio ethanolgignens</name>
    <dbReference type="NCBI Taxonomy" id="290052"/>
    <lineage>
        <taxon>Bacteria</taxon>
        <taxon>Bacillati</taxon>
        <taxon>Bacillota</taxon>
        <taxon>Clostridia</taxon>
        <taxon>Eubacteriales</taxon>
        <taxon>Oscillospiraceae</taxon>
        <taxon>Acetivibrio</taxon>
    </lineage>
</organism>
<evidence type="ECO:0000313" key="2">
    <source>
        <dbReference type="Proteomes" id="UP000054874"/>
    </source>
</evidence>
<keyword evidence="2" id="KW-1185">Reference proteome</keyword>
<reference evidence="1 2" key="1">
    <citation type="submission" date="2015-11" db="EMBL/GenBank/DDBJ databases">
        <title>Butyribacter intestini gen. nov., sp. nov., a butyric acid-producing bacterium of the family Lachnospiraceae isolated from the human faeces.</title>
        <authorList>
            <person name="Zou Y."/>
            <person name="Xue W."/>
            <person name="Luo G."/>
            <person name="Lv M."/>
        </authorList>
    </citation>
    <scope>NUCLEOTIDE SEQUENCE [LARGE SCALE GENOMIC DNA]</scope>
    <source>
        <strain evidence="1 2">ACET-33324</strain>
    </source>
</reference>
<dbReference type="OrthoDB" id="1834644at2"/>
<dbReference type="AlphaFoldDB" id="A0A0V8QER7"/>
<protein>
    <submittedName>
        <fullName evidence="1">Uncharacterized protein</fullName>
    </submittedName>
</protein>
<gene>
    <name evidence="1" type="ORF">ASU35_01610</name>
</gene>
<proteinExistence type="predicted"/>
<sequence>MEQNRNCGNNGFETYNIGDRCEYVQYAIEIERTLHNMQKELNTCIDPRKAAMLIMRVATELYDADWCGILDVDMEIGVWTPIWWYDREFGEMAQTKW</sequence>
<dbReference type="STRING" id="290052.ASU35_01610"/>